<accession>A0A9W6QWE5</accession>
<evidence type="ECO:0000313" key="2">
    <source>
        <dbReference type="Proteomes" id="UP001165136"/>
    </source>
</evidence>
<name>A0A9W6QWE5_9PSEU</name>
<evidence type="ECO:0000313" key="1">
    <source>
        <dbReference type="EMBL" id="GLY64968.1"/>
    </source>
</evidence>
<organism evidence="1 2">
    <name type="scientific">Amycolatopsis taiwanensis</name>
    <dbReference type="NCBI Taxonomy" id="342230"/>
    <lineage>
        <taxon>Bacteria</taxon>
        <taxon>Bacillati</taxon>
        <taxon>Actinomycetota</taxon>
        <taxon>Actinomycetes</taxon>
        <taxon>Pseudonocardiales</taxon>
        <taxon>Pseudonocardiaceae</taxon>
        <taxon>Amycolatopsis</taxon>
    </lineage>
</organism>
<dbReference type="AlphaFoldDB" id="A0A9W6QWE5"/>
<proteinExistence type="predicted"/>
<reference evidence="1" key="1">
    <citation type="submission" date="2023-03" db="EMBL/GenBank/DDBJ databases">
        <title>Amycolatopsis taiwanensis NBRC 103393.</title>
        <authorList>
            <person name="Ichikawa N."/>
            <person name="Sato H."/>
            <person name="Tonouchi N."/>
        </authorList>
    </citation>
    <scope>NUCLEOTIDE SEQUENCE</scope>
    <source>
        <strain evidence="1">NBRC 103393</strain>
    </source>
</reference>
<protein>
    <submittedName>
        <fullName evidence="1">Uncharacterized protein</fullName>
    </submittedName>
</protein>
<gene>
    <name evidence="1" type="ORF">Atai01_15870</name>
</gene>
<dbReference type="RefSeq" id="WP_156960707.1">
    <property type="nucleotide sequence ID" value="NZ_BSTI01000003.1"/>
</dbReference>
<keyword evidence="2" id="KW-1185">Reference proteome</keyword>
<dbReference type="EMBL" id="BSTI01000003">
    <property type="protein sequence ID" value="GLY64968.1"/>
    <property type="molecule type" value="Genomic_DNA"/>
</dbReference>
<sequence length="246" mass="27449">MPLLFDGELYVDYGQFYVESRPPPPAADVVIRQTSERAAYWHACARELPPPPTPAQRAEARRQQRLAGRQKLREVWQAAEVRWWGGRAPSERIRRINGALAIALLDRDLLDKIENLDETAQRAIAIWAAGRAYREAGLSDLDWVTPAFAALEHGRPLPRPFDDHDAAWQLLSTDSRVPRTTVASYDGRHDRISQQHAAVPALWSAAAGDPLAAGVETLFHATVTFGSGYPRLFAEVHQEFPVLSTS</sequence>
<comment type="caution">
    <text evidence="1">The sequence shown here is derived from an EMBL/GenBank/DDBJ whole genome shotgun (WGS) entry which is preliminary data.</text>
</comment>
<dbReference type="Proteomes" id="UP001165136">
    <property type="component" value="Unassembled WGS sequence"/>
</dbReference>